<evidence type="ECO:0000313" key="2">
    <source>
        <dbReference type="EMBL" id="GAG71915.1"/>
    </source>
</evidence>
<dbReference type="Gene3D" id="3.40.630.30">
    <property type="match status" value="1"/>
</dbReference>
<dbReference type="PANTHER" id="PTHR43415">
    <property type="entry name" value="SPERMIDINE N(1)-ACETYLTRANSFERASE"/>
    <property type="match status" value="1"/>
</dbReference>
<protein>
    <recommendedName>
        <fullName evidence="1">N-acetyltransferase domain-containing protein</fullName>
    </recommendedName>
</protein>
<comment type="caution">
    <text evidence="2">The sequence shown here is derived from an EMBL/GenBank/DDBJ whole genome shotgun (WGS) entry which is preliminary data.</text>
</comment>
<dbReference type="InterPro" id="IPR000182">
    <property type="entry name" value="GNAT_dom"/>
</dbReference>
<feature type="domain" description="N-acetyltransferase" evidence="1">
    <location>
        <begin position="13"/>
        <end position="167"/>
    </location>
</feature>
<dbReference type="AlphaFoldDB" id="X0ZQC8"/>
<dbReference type="EMBL" id="BART01000405">
    <property type="protein sequence ID" value="GAG71915.1"/>
    <property type="molecule type" value="Genomic_DNA"/>
</dbReference>
<name>X0ZQC8_9ZZZZ</name>
<proteinExistence type="predicted"/>
<dbReference type="Pfam" id="PF13302">
    <property type="entry name" value="Acetyltransf_3"/>
    <property type="match status" value="1"/>
</dbReference>
<gene>
    <name evidence="2" type="ORF">S01H4_01990</name>
</gene>
<dbReference type="InterPro" id="IPR016181">
    <property type="entry name" value="Acyl_CoA_acyltransferase"/>
</dbReference>
<accession>X0ZQC8</accession>
<dbReference type="PROSITE" id="PS51186">
    <property type="entry name" value="GNAT"/>
    <property type="match status" value="1"/>
</dbReference>
<dbReference type="GO" id="GO:0016747">
    <property type="term" value="F:acyltransferase activity, transferring groups other than amino-acyl groups"/>
    <property type="evidence" value="ECO:0007669"/>
    <property type="project" value="InterPro"/>
</dbReference>
<evidence type="ECO:0000259" key="1">
    <source>
        <dbReference type="PROSITE" id="PS51186"/>
    </source>
</evidence>
<dbReference type="SUPFAM" id="SSF55729">
    <property type="entry name" value="Acyl-CoA N-acyltransferases (Nat)"/>
    <property type="match status" value="1"/>
</dbReference>
<organism evidence="2">
    <name type="scientific">marine sediment metagenome</name>
    <dbReference type="NCBI Taxonomy" id="412755"/>
    <lineage>
        <taxon>unclassified sequences</taxon>
        <taxon>metagenomes</taxon>
        <taxon>ecological metagenomes</taxon>
    </lineage>
</organism>
<sequence>MARTWRILEGKKVKLRDLYKYDLPKCLVWLRDRRVTKYLDFDLINIDLVQETRWLKTMQSSPNDYIFAIEKENGKHIGNIGLHRINWRDKNCMLGIFIGDIEDWNKGHGTDAIKTILKYAVDKLSLHKINLHVYEYNPRAIRTYEKCGFKKEGLLREGHYYNGKYWNVIVMGILDRDIKKFSD</sequence>
<reference evidence="2" key="1">
    <citation type="journal article" date="2014" name="Front. Microbiol.">
        <title>High frequency of phylogenetically diverse reductive dehalogenase-homologous genes in deep subseafloor sedimentary metagenomes.</title>
        <authorList>
            <person name="Kawai M."/>
            <person name="Futagami T."/>
            <person name="Toyoda A."/>
            <person name="Takaki Y."/>
            <person name="Nishi S."/>
            <person name="Hori S."/>
            <person name="Arai W."/>
            <person name="Tsubouchi T."/>
            <person name="Morono Y."/>
            <person name="Uchiyama I."/>
            <person name="Ito T."/>
            <person name="Fujiyama A."/>
            <person name="Inagaki F."/>
            <person name="Takami H."/>
        </authorList>
    </citation>
    <scope>NUCLEOTIDE SEQUENCE</scope>
    <source>
        <strain evidence="2">Expedition CK06-06</strain>
    </source>
</reference>
<dbReference type="PANTHER" id="PTHR43415:SF3">
    <property type="entry name" value="GNAT-FAMILY ACETYLTRANSFERASE"/>
    <property type="match status" value="1"/>
</dbReference>